<evidence type="ECO:0000256" key="3">
    <source>
        <dbReference type="ARBA" id="ARBA00022801"/>
    </source>
</evidence>
<dbReference type="NCBIfam" id="TIGR00237">
    <property type="entry name" value="xseA"/>
    <property type="match status" value="1"/>
</dbReference>
<dbReference type="InterPro" id="IPR020579">
    <property type="entry name" value="Exonuc_VII_lsu_C"/>
</dbReference>
<name>A0A233UZP9_FINMA</name>
<dbReference type="AlphaFoldDB" id="A0A233UZP9"/>
<dbReference type="GO" id="GO:0008855">
    <property type="term" value="F:exodeoxyribonuclease VII activity"/>
    <property type="evidence" value="ECO:0007669"/>
    <property type="project" value="UniProtKB-UniRule"/>
</dbReference>
<evidence type="ECO:0000259" key="8">
    <source>
        <dbReference type="Pfam" id="PF13742"/>
    </source>
</evidence>
<evidence type="ECO:0000313" key="9">
    <source>
        <dbReference type="EMBL" id="OXZ32378.1"/>
    </source>
</evidence>
<evidence type="ECO:0000256" key="2">
    <source>
        <dbReference type="ARBA" id="ARBA00022722"/>
    </source>
</evidence>
<comment type="subunit">
    <text evidence="5">Heterooligomer composed of large and small subunits.</text>
</comment>
<reference evidence="10" key="1">
    <citation type="submission" date="2017-04" db="EMBL/GenBank/DDBJ databases">
        <title>Finegoldia magna isolated from orthopedic joint implant-associated infections.</title>
        <authorList>
            <person name="Bjorklund S."/>
            <person name="Bruggemann H."/>
            <person name="Jensen A."/>
            <person name="Hellmark B."/>
            <person name="Soderquist B."/>
        </authorList>
    </citation>
    <scope>NUCLEOTIDE SEQUENCE [LARGE SCALE GENOMIC DNA]</scope>
    <source>
        <strain evidence="10">12T273</strain>
    </source>
</reference>
<comment type="caution">
    <text evidence="9">The sequence shown here is derived from an EMBL/GenBank/DDBJ whole genome shotgun (WGS) entry which is preliminary data.</text>
</comment>
<dbReference type="GO" id="GO:0006308">
    <property type="term" value="P:DNA catabolic process"/>
    <property type="evidence" value="ECO:0007669"/>
    <property type="project" value="UniProtKB-UniRule"/>
</dbReference>
<dbReference type="Pfam" id="PF02601">
    <property type="entry name" value="Exonuc_VII_L"/>
    <property type="match status" value="1"/>
</dbReference>
<dbReference type="CDD" id="cd04489">
    <property type="entry name" value="ExoVII_LU_OBF"/>
    <property type="match status" value="1"/>
</dbReference>
<evidence type="ECO:0000259" key="7">
    <source>
        <dbReference type="Pfam" id="PF02601"/>
    </source>
</evidence>
<dbReference type="GO" id="GO:0009318">
    <property type="term" value="C:exodeoxyribonuclease VII complex"/>
    <property type="evidence" value="ECO:0007669"/>
    <property type="project" value="UniProtKB-UniRule"/>
</dbReference>
<gene>
    <name evidence="5" type="primary">xseA</name>
    <name evidence="9" type="ORF">B9N55_06050</name>
</gene>
<accession>A0A233UZP9</accession>
<dbReference type="PANTHER" id="PTHR30008:SF0">
    <property type="entry name" value="EXODEOXYRIBONUCLEASE 7 LARGE SUBUNIT"/>
    <property type="match status" value="1"/>
</dbReference>
<comment type="function">
    <text evidence="5">Bidirectionally degrades single-stranded DNA into large acid-insoluble oligonucleotides, which are then degraded further into small acid-soluble oligonucleotides.</text>
</comment>
<dbReference type="Gene3D" id="2.40.50.1010">
    <property type="match status" value="1"/>
</dbReference>
<dbReference type="Pfam" id="PF13742">
    <property type="entry name" value="tRNA_anti_2"/>
    <property type="match status" value="1"/>
</dbReference>
<dbReference type="EC" id="3.1.11.6" evidence="5"/>
<evidence type="ECO:0000256" key="1">
    <source>
        <dbReference type="ARBA" id="ARBA00022490"/>
    </source>
</evidence>
<feature type="domain" description="OB-fold nucleic acid binding" evidence="8">
    <location>
        <begin position="4"/>
        <end position="97"/>
    </location>
</feature>
<dbReference type="PANTHER" id="PTHR30008">
    <property type="entry name" value="EXODEOXYRIBONUCLEASE 7 LARGE SUBUNIT"/>
    <property type="match status" value="1"/>
</dbReference>
<evidence type="ECO:0000256" key="4">
    <source>
        <dbReference type="ARBA" id="ARBA00022839"/>
    </source>
</evidence>
<dbReference type="InterPro" id="IPR025824">
    <property type="entry name" value="OB-fold_nuc-bd_dom"/>
</dbReference>
<keyword evidence="3 5" id="KW-0378">Hydrolase</keyword>
<organism evidence="9 10">
    <name type="scientific">Finegoldia magna</name>
    <name type="common">Peptostreptococcus magnus</name>
    <dbReference type="NCBI Taxonomy" id="1260"/>
    <lineage>
        <taxon>Bacteria</taxon>
        <taxon>Bacillati</taxon>
        <taxon>Bacillota</taxon>
        <taxon>Tissierellia</taxon>
        <taxon>Tissierellales</taxon>
        <taxon>Peptoniphilaceae</taxon>
        <taxon>Finegoldia</taxon>
    </lineage>
</organism>
<dbReference type="RefSeq" id="WP_094208663.1">
    <property type="nucleotide sequence ID" value="NZ_NDYA01000013.1"/>
</dbReference>
<evidence type="ECO:0000256" key="5">
    <source>
        <dbReference type="HAMAP-Rule" id="MF_00378"/>
    </source>
</evidence>
<keyword evidence="4 5" id="KW-0269">Exonuclease</keyword>
<comment type="catalytic activity">
    <reaction evidence="5 6">
        <text>Exonucleolytic cleavage in either 5'- to 3'- or 3'- to 5'-direction to yield nucleoside 5'-phosphates.</text>
        <dbReference type="EC" id="3.1.11.6"/>
    </reaction>
</comment>
<dbReference type="InterPro" id="IPR003753">
    <property type="entry name" value="Exonuc_VII_L"/>
</dbReference>
<sequence>MQVYSVKEISDYIQNTLKKDPILSNVWIEGEISNFNKNISGHVYFRLKDEKALISCMIFKTMSLAKTINLKDGDKVQLRGSITTYQGSSTYQLLVKECKKSGTGDLFQKYLELKEKLEREGFFSESTKKSITKYPKAIGVITSSTGAAVNDICRTIKRRYPICDILIYHCVVQGEQSSESIIQGIKYMDEQNLDTLIVGRGGGSFEDLNSFNDENLLKTIYNSKTPIISAVGHENDFMLSDFVADLRASTPTAAAELATADFNELKYFLQESYAKINRILIRRFEDENQELEYYGKQLEFLGPKNIIKEHMDNLQLLKDSLKKAYKKNLEDKYNEELNIYHKLNLLKPDKLLSLEIEKLNKIRITMIKNLISNINYKELILDSYKNNLLHLNPSTILEKGYAKVLKNDKSISSIDDVMENEKIVLIMKDGKLDTTVQNKEKFNE</sequence>
<evidence type="ECO:0000256" key="6">
    <source>
        <dbReference type="RuleBase" id="RU004355"/>
    </source>
</evidence>
<protein>
    <recommendedName>
        <fullName evidence="5">Exodeoxyribonuclease 7 large subunit</fullName>
        <ecNumber evidence="5">3.1.11.6</ecNumber>
    </recommendedName>
    <alternativeName>
        <fullName evidence="5">Exodeoxyribonuclease VII large subunit</fullName>
        <shortName evidence="5">Exonuclease VII large subunit</shortName>
    </alternativeName>
</protein>
<feature type="domain" description="Exonuclease VII large subunit C-terminal" evidence="7">
    <location>
        <begin position="123"/>
        <end position="434"/>
    </location>
</feature>
<evidence type="ECO:0000313" key="10">
    <source>
        <dbReference type="Proteomes" id="UP000215546"/>
    </source>
</evidence>
<comment type="subcellular location">
    <subcellularLocation>
        <location evidence="5 6">Cytoplasm</location>
    </subcellularLocation>
</comment>
<dbReference type="GO" id="GO:0005737">
    <property type="term" value="C:cytoplasm"/>
    <property type="evidence" value="ECO:0007669"/>
    <property type="project" value="UniProtKB-SubCell"/>
</dbReference>
<dbReference type="EMBL" id="NDYE01000012">
    <property type="protein sequence ID" value="OXZ32378.1"/>
    <property type="molecule type" value="Genomic_DNA"/>
</dbReference>
<comment type="similarity">
    <text evidence="5 6">Belongs to the XseA family.</text>
</comment>
<keyword evidence="2 5" id="KW-0540">Nuclease</keyword>
<dbReference type="HAMAP" id="MF_00378">
    <property type="entry name" value="Exonuc_7_L"/>
    <property type="match status" value="1"/>
</dbReference>
<keyword evidence="1 5" id="KW-0963">Cytoplasm</keyword>
<proteinExistence type="inferred from homology"/>
<dbReference type="GO" id="GO:0003676">
    <property type="term" value="F:nucleic acid binding"/>
    <property type="evidence" value="ECO:0007669"/>
    <property type="project" value="InterPro"/>
</dbReference>
<dbReference type="Proteomes" id="UP000215546">
    <property type="component" value="Unassembled WGS sequence"/>
</dbReference>